<feature type="compositionally biased region" description="Basic residues" evidence="3">
    <location>
        <begin position="359"/>
        <end position="371"/>
    </location>
</feature>
<dbReference type="InterPro" id="IPR001005">
    <property type="entry name" value="SANT/Myb"/>
</dbReference>
<reference evidence="6" key="1">
    <citation type="submission" date="2021-01" db="EMBL/GenBank/DDBJ databases">
        <authorList>
            <consortium name="Genoscope - CEA"/>
            <person name="William W."/>
        </authorList>
    </citation>
    <scope>NUCLEOTIDE SEQUENCE</scope>
</reference>
<sequence length="495" mass="59596">MYKEINWHKEVKVHIDGDKVLDAGGLLRKWAYLIMKEIIHPESGIFLLADCEDVSYKINCEADTDEHIIDCFKLLGIVVGKCIFERIPLNVYFHRSIIKHIIGQPIFLEDIYYYDLQLYQSWDFLVNNKFEADDISEYFVVYRKGKRDYYELKQGGQNIQLDMDNCQEYVNLCIEYYSYKSIIPKQFLSLLEPLELEMILYGTPFIDINDWRDNTDNKGAYYRTHQTIQWFWEILEQMDQFNLTKFLQICTGSTRIHLENQKVIEETALNFVQKVYPLQKLIFIQKHILVLIDQNYQFMKLKKIQNNIQKQQYRLIQMDNLEWNDIQFNIIQQIIQFMHCYLSEDPQIINKQQPKKIKKKNKYDYHTKKRRCSDPNNNKQLGQKFTIEEDKLILQLVLNVGPKFQKIHKHFPGKTIAMVKNRYYKYLRYKWEVLGQNYKHLSVQQDSYENLCEQQKIMSDKLHEEKSDLIAQIISRSKLLQNARIFVEYLVEQIL</sequence>
<dbReference type="PANTHER" id="PTHR11254">
    <property type="entry name" value="HECT DOMAIN UBIQUITIN-PROTEIN LIGASE"/>
    <property type="match status" value="1"/>
</dbReference>
<proteinExistence type="predicted"/>
<evidence type="ECO:0000313" key="7">
    <source>
        <dbReference type="Proteomes" id="UP000688137"/>
    </source>
</evidence>
<evidence type="ECO:0000259" key="4">
    <source>
        <dbReference type="PROSITE" id="PS50237"/>
    </source>
</evidence>
<dbReference type="GO" id="GO:0061630">
    <property type="term" value="F:ubiquitin protein ligase activity"/>
    <property type="evidence" value="ECO:0007669"/>
    <property type="project" value="TreeGrafter"/>
</dbReference>
<evidence type="ECO:0000256" key="1">
    <source>
        <dbReference type="ARBA" id="ARBA00022679"/>
    </source>
</evidence>
<comment type="caution">
    <text evidence="6">The sequence shown here is derived from an EMBL/GenBank/DDBJ whole genome shotgun (WGS) entry which is preliminary data.</text>
</comment>
<keyword evidence="1" id="KW-0808">Transferase</keyword>
<gene>
    <name evidence="6" type="ORF">PPRIM_AZ9-3.1.T1630080</name>
</gene>
<dbReference type="EMBL" id="CAJJDM010000170">
    <property type="protein sequence ID" value="CAD8115290.1"/>
    <property type="molecule type" value="Genomic_DNA"/>
</dbReference>
<dbReference type="PROSITE" id="PS50237">
    <property type="entry name" value="HECT"/>
    <property type="match status" value="1"/>
</dbReference>
<keyword evidence="7" id="KW-1185">Reference proteome</keyword>
<dbReference type="InterPro" id="IPR050409">
    <property type="entry name" value="E3_ubiq-protein_ligase"/>
</dbReference>
<dbReference type="GO" id="GO:0006511">
    <property type="term" value="P:ubiquitin-dependent protein catabolic process"/>
    <property type="evidence" value="ECO:0007669"/>
    <property type="project" value="TreeGrafter"/>
</dbReference>
<dbReference type="Pfam" id="PF00249">
    <property type="entry name" value="Myb_DNA-binding"/>
    <property type="match status" value="1"/>
</dbReference>
<evidence type="ECO:0000259" key="5">
    <source>
        <dbReference type="PROSITE" id="PS51294"/>
    </source>
</evidence>
<feature type="domain" description="HTH myb-type" evidence="5">
    <location>
        <begin position="377"/>
        <end position="431"/>
    </location>
</feature>
<dbReference type="GO" id="GO:0016567">
    <property type="term" value="P:protein ubiquitination"/>
    <property type="evidence" value="ECO:0007669"/>
    <property type="project" value="TreeGrafter"/>
</dbReference>
<dbReference type="PANTHER" id="PTHR11254:SF440">
    <property type="entry name" value="E3 UBIQUITIN-PROTEIN LIGASE NEDD-4"/>
    <property type="match status" value="1"/>
</dbReference>
<dbReference type="InterPro" id="IPR017930">
    <property type="entry name" value="Myb_dom"/>
</dbReference>
<dbReference type="AlphaFoldDB" id="A0A8S1QKX7"/>
<dbReference type="PROSITE" id="PS51294">
    <property type="entry name" value="HTH_MYB"/>
    <property type="match status" value="1"/>
</dbReference>
<dbReference type="Pfam" id="PF00632">
    <property type="entry name" value="HECT"/>
    <property type="match status" value="1"/>
</dbReference>
<organism evidence="6 7">
    <name type="scientific">Paramecium primaurelia</name>
    <dbReference type="NCBI Taxonomy" id="5886"/>
    <lineage>
        <taxon>Eukaryota</taxon>
        <taxon>Sar</taxon>
        <taxon>Alveolata</taxon>
        <taxon>Ciliophora</taxon>
        <taxon>Intramacronucleata</taxon>
        <taxon>Oligohymenophorea</taxon>
        <taxon>Peniculida</taxon>
        <taxon>Parameciidae</taxon>
        <taxon>Paramecium</taxon>
    </lineage>
</organism>
<feature type="region of interest" description="Disordered" evidence="3">
    <location>
        <begin position="359"/>
        <end position="379"/>
    </location>
</feature>
<dbReference type="FunFam" id="3.30.2160.10:FF:000024">
    <property type="entry name" value="Uncharacterized protein"/>
    <property type="match status" value="1"/>
</dbReference>
<feature type="domain" description="HECT" evidence="4">
    <location>
        <begin position="3"/>
        <end position="275"/>
    </location>
</feature>
<accession>A0A8S1QKX7</accession>
<evidence type="ECO:0000256" key="3">
    <source>
        <dbReference type="SAM" id="MobiDB-lite"/>
    </source>
</evidence>
<dbReference type="InterPro" id="IPR000569">
    <property type="entry name" value="HECT_dom"/>
</dbReference>
<protein>
    <submittedName>
        <fullName evidence="6">Uncharacterized protein</fullName>
    </submittedName>
</protein>
<name>A0A8S1QKX7_PARPR</name>
<evidence type="ECO:0000313" key="6">
    <source>
        <dbReference type="EMBL" id="CAD8115290.1"/>
    </source>
</evidence>
<dbReference type="SMART" id="SM00717">
    <property type="entry name" value="SANT"/>
    <property type="match status" value="1"/>
</dbReference>
<dbReference type="Proteomes" id="UP000688137">
    <property type="component" value="Unassembled WGS sequence"/>
</dbReference>
<keyword evidence="2" id="KW-0833">Ubl conjugation pathway</keyword>
<evidence type="ECO:0000256" key="2">
    <source>
        <dbReference type="PROSITE-ProRule" id="PRU00104"/>
    </source>
</evidence>
<comment type="caution">
    <text evidence="2">Lacks conserved residue(s) required for the propagation of feature annotation.</text>
</comment>
<dbReference type="GO" id="GO:0005737">
    <property type="term" value="C:cytoplasm"/>
    <property type="evidence" value="ECO:0007669"/>
    <property type="project" value="TreeGrafter"/>
</dbReference>
<dbReference type="CDD" id="cd00167">
    <property type="entry name" value="SANT"/>
    <property type="match status" value="1"/>
</dbReference>
<dbReference type="SMART" id="SM00119">
    <property type="entry name" value="HECTc"/>
    <property type="match status" value="1"/>
</dbReference>